<protein>
    <submittedName>
        <fullName evidence="2">Uncharacterized protein</fullName>
    </submittedName>
</protein>
<evidence type="ECO:0000313" key="2">
    <source>
        <dbReference type="EMBL" id="HGF33681.1"/>
    </source>
</evidence>
<sequence length="121" mass="14279">MWTPWDDVRRARFLAILELHGWRYLGRDHLDADLYQLGSTCLAVDDYGLFVFLRDRDGHWRRRAGVTKYHVNSQVLRRRSDRLLIRLDGQPLKYILSLTTGRLRPLSPDPRPDSDDDGYPD</sequence>
<reference evidence="2" key="1">
    <citation type="journal article" date="2020" name="mSystems">
        <title>Genome- and Community-Level Interaction Insights into Carbon Utilization and Element Cycling Functions of Hydrothermarchaeota in Hydrothermal Sediment.</title>
        <authorList>
            <person name="Zhou Z."/>
            <person name="Liu Y."/>
            <person name="Xu W."/>
            <person name="Pan J."/>
            <person name="Luo Z.H."/>
            <person name="Li M."/>
        </authorList>
    </citation>
    <scope>NUCLEOTIDE SEQUENCE [LARGE SCALE GENOMIC DNA]</scope>
    <source>
        <strain evidence="2">SpSt-897</strain>
    </source>
</reference>
<gene>
    <name evidence="2" type="ORF">ENW96_04725</name>
</gene>
<feature type="region of interest" description="Disordered" evidence="1">
    <location>
        <begin position="102"/>
        <end position="121"/>
    </location>
</feature>
<name>A0A7C3UYV6_9BACT</name>
<dbReference type="AlphaFoldDB" id="A0A7C3UYV6"/>
<comment type="caution">
    <text evidence="2">The sequence shown here is derived from an EMBL/GenBank/DDBJ whole genome shotgun (WGS) entry which is preliminary data.</text>
</comment>
<organism evidence="2">
    <name type="scientific">Desulfobacca acetoxidans</name>
    <dbReference type="NCBI Taxonomy" id="60893"/>
    <lineage>
        <taxon>Bacteria</taxon>
        <taxon>Pseudomonadati</taxon>
        <taxon>Thermodesulfobacteriota</taxon>
        <taxon>Desulfobaccia</taxon>
        <taxon>Desulfobaccales</taxon>
        <taxon>Desulfobaccaceae</taxon>
        <taxon>Desulfobacca</taxon>
    </lineage>
</organism>
<proteinExistence type="predicted"/>
<dbReference type="EMBL" id="DTMF01000128">
    <property type="protein sequence ID" value="HGF33681.1"/>
    <property type="molecule type" value="Genomic_DNA"/>
</dbReference>
<accession>A0A7C3UYV6</accession>
<evidence type="ECO:0000256" key="1">
    <source>
        <dbReference type="SAM" id="MobiDB-lite"/>
    </source>
</evidence>